<name>A0A1H7BGT1_9BACT</name>
<dbReference type="InterPro" id="IPR001087">
    <property type="entry name" value="GDSL"/>
</dbReference>
<dbReference type="InterPro" id="IPR036514">
    <property type="entry name" value="SGNH_hydro_sf"/>
</dbReference>
<evidence type="ECO:0000313" key="3">
    <source>
        <dbReference type="Proteomes" id="UP000199403"/>
    </source>
</evidence>
<dbReference type="InterPro" id="IPR029058">
    <property type="entry name" value="AB_hydrolase_fold"/>
</dbReference>
<feature type="chain" id="PRO_5011485615" evidence="1">
    <location>
        <begin position="24"/>
        <end position="602"/>
    </location>
</feature>
<dbReference type="Gene3D" id="3.40.50.1820">
    <property type="entry name" value="alpha/beta hydrolase"/>
    <property type="match status" value="1"/>
</dbReference>
<dbReference type="Gene3D" id="3.40.50.1110">
    <property type="entry name" value="SGNH hydrolase"/>
    <property type="match status" value="1"/>
</dbReference>
<dbReference type="InterPro" id="IPR051532">
    <property type="entry name" value="Ester_Hydrolysis_Enzymes"/>
</dbReference>
<protein>
    <submittedName>
        <fullName evidence="2">Lysophospholipase L1</fullName>
    </submittedName>
</protein>
<dbReference type="STRING" id="1416801.SAMN05192553_11045"/>
<dbReference type="AlphaFoldDB" id="A0A1H7BGT1"/>
<dbReference type="GO" id="GO:0004622">
    <property type="term" value="F:phosphatidylcholine lysophospholipase activity"/>
    <property type="evidence" value="ECO:0007669"/>
    <property type="project" value="TreeGrafter"/>
</dbReference>
<keyword evidence="3" id="KW-1185">Reference proteome</keyword>
<gene>
    <name evidence="2" type="ORF">SAMN05192553_11045</name>
</gene>
<feature type="signal peptide" evidence="1">
    <location>
        <begin position="1"/>
        <end position="23"/>
    </location>
</feature>
<sequence>MHFKIIVAWIFFFAGGNAAFASAKLAKDSIQRETTAKEASWSILNKGAGSNNSMDLLARLDRDVLSENPDMVFIMVGMHDMINLHKFLDYGTFRKSYQKLITRLKNAGIETVLLNLTPVDTNAISSRYELSFFDAPPLTKIRTANDIIADLARQNGLPLIDLYQKFIERESPNPGKSSLIMNVANSGIPDGVHPTSAGNRLIAEQIFNFLVATGKIANKKCLVFFGDSITFGQGVEGSGTSQGQTFPAYLKKMIQWDELAPYFSIPYEYEELEGDFSDPFVFNDGSSVEDLADWKERRKEIRDKWHGMMGKWPAMITNPTFEVLETENTEDYVQRKVRFEWVPGQLTEGYLLLPYGAKNNPAVVTVYYEPETAIGKGKPNRDFAAQLAKRGFVTLSLGTTETTENETYSLYYPHIDSASVQPLSLLAYAAGNAWHLLAQMPEVDEKRIGITGHSYGGKWAMFASCLFENFAAAAWSDPGIVFEEDKPSVNYWEPWYLGYHPKPWRERGLPTEENPARGLYPKLLEADMNLHELHVLMAPRPFLVSGGSEDPENRWVPLNYSLRANGFYETENRVGMSNRPTHGPTPESNEIIYSFFEYYLVP</sequence>
<dbReference type="SUPFAM" id="SSF52266">
    <property type="entry name" value="SGNH hydrolase"/>
    <property type="match status" value="1"/>
</dbReference>
<dbReference type="PANTHER" id="PTHR30383:SF5">
    <property type="entry name" value="SGNH HYDROLASE-TYPE ESTERASE DOMAIN-CONTAINING PROTEIN"/>
    <property type="match status" value="1"/>
</dbReference>
<dbReference type="SUPFAM" id="SSF53474">
    <property type="entry name" value="alpha/beta-Hydrolases"/>
    <property type="match status" value="1"/>
</dbReference>
<evidence type="ECO:0000256" key="1">
    <source>
        <dbReference type="SAM" id="SignalP"/>
    </source>
</evidence>
<dbReference type="OrthoDB" id="3668964at2"/>
<dbReference type="Pfam" id="PF00657">
    <property type="entry name" value="Lipase_GDSL"/>
    <property type="match status" value="1"/>
</dbReference>
<proteinExistence type="predicted"/>
<reference evidence="3" key="1">
    <citation type="submission" date="2016-10" db="EMBL/GenBank/DDBJ databases">
        <authorList>
            <person name="Varghese N."/>
            <person name="Submissions S."/>
        </authorList>
    </citation>
    <scope>NUCLEOTIDE SEQUENCE [LARGE SCALE GENOMIC DNA]</scope>
    <source>
        <strain evidence="3">IBRC-M 10761</strain>
    </source>
</reference>
<keyword evidence="1" id="KW-0732">Signal</keyword>
<dbReference type="EMBL" id="FNZH01000010">
    <property type="protein sequence ID" value="SEJ73430.1"/>
    <property type="molecule type" value="Genomic_DNA"/>
</dbReference>
<accession>A0A1H7BGT1</accession>
<dbReference type="RefSeq" id="WP_092178297.1">
    <property type="nucleotide sequence ID" value="NZ_FNZH01000010.1"/>
</dbReference>
<organism evidence="2 3">
    <name type="scientific">Cyclobacterium xiamenense</name>
    <dbReference type="NCBI Taxonomy" id="1297121"/>
    <lineage>
        <taxon>Bacteria</taxon>
        <taxon>Pseudomonadati</taxon>
        <taxon>Bacteroidota</taxon>
        <taxon>Cytophagia</taxon>
        <taxon>Cytophagales</taxon>
        <taxon>Cyclobacteriaceae</taxon>
        <taxon>Cyclobacterium</taxon>
    </lineage>
</organism>
<evidence type="ECO:0000313" key="2">
    <source>
        <dbReference type="EMBL" id="SEJ73430.1"/>
    </source>
</evidence>
<dbReference type="PANTHER" id="PTHR30383">
    <property type="entry name" value="THIOESTERASE 1/PROTEASE 1/LYSOPHOSPHOLIPASE L1"/>
    <property type="match status" value="1"/>
</dbReference>
<dbReference type="Proteomes" id="UP000199403">
    <property type="component" value="Unassembled WGS sequence"/>
</dbReference>